<name>A0A8J2MS50_COTCN</name>
<dbReference type="EMBL" id="CAJNRD030001120">
    <property type="protein sequence ID" value="CAG5092626.1"/>
    <property type="molecule type" value="Genomic_DNA"/>
</dbReference>
<evidence type="ECO:0000313" key="3">
    <source>
        <dbReference type="Proteomes" id="UP000786811"/>
    </source>
</evidence>
<evidence type="ECO:0000256" key="1">
    <source>
        <dbReference type="SAM" id="Phobius"/>
    </source>
</evidence>
<dbReference type="AlphaFoldDB" id="A0A8J2MS50"/>
<organism evidence="2 3">
    <name type="scientific">Cotesia congregata</name>
    <name type="common">Parasitoid wasp</name>
    <name type="synonym">Apanteles congregatus</name>
    <dbReference type="NCBI Taxonomy" id="51543"/>
    <lineage>
        <taxon>Eukaryota</taxon>
        <taxon>Metazoa</taxon>
        <taxon>Ecdysozoa</taxon>
        <taxon>Arthropoda</taxon>
        <taxon>Hexapoda</taxon>
        <taxon>Insecta</taxon>
        <taxon>Pterygota</taxon>
        <taxon>Neoptera</taxon>
        <taxon>Endopterygota</taxon>
        <taxon>Hymenoptera</taxon>
        <taxon>Apocrita</taxon>
        <taxon>Ichneumonoidea</taxon>
        <taxon>Braconidae</taxon>
        <taxon>Microgastrinae</taxon>
        <taxon>Cotesia</taxon>
    </lineage>
</organism>
<accession>A0A8J2MS50</accession>
<sequence>MLHIKATYFVANEFKELAQMCFTNNSSSVVISEDLLGNDWDPGGNSMIIIDRKFKKQITGFMSAYPTYVLSFDTMKNLKMTLEHLQQSTIWSIKSPFLIVKSKSQRANARKVLEFMWQQDLLAAYYICSDEDSTNVFTLNPFKSYAPAPWVNLDKLSGNNTKTALFALKICESITFDKAQELNGHEINVAFFFDFKNVPPDKINIELSKTGRKIHSIETLLAHVNAERRSHFFPRSIKSRSFLNGYLNQLVDKTGDVMGKTRQLADTNYKYMDIITAYNEVEFSILTKKSNYLEAVSQVTCNYQFLFLTVFVLILIAIIVMINNKFDISGSIMYVMNLTAGMGVLIPLDRLSMRIIYLFGFVFIFTVMPDFQGQVSAILSKPLMRNVESLKDLYDNRYYVFYDGTLHNDMVNEKLWVIDEDKQYLKKSNFSELVKCAVEAQFNASIACIESRIDQLHYSSRSKQLHVSKDVIFKKYYIHWSRKNWSIKDKIDRASFASC</sequence>
<feature type="transmembrane region" description="Helical" evidence="1">
    <location>
        <begin position="303"/>
        <end position="322"/>
    </location>
</feature>
<reference evidence="2" key="1">
    <citation type="submission" date="2021-04" db="EMBL/GenBank/DDBJ databases">
        <authorList>
            <person name="Chebbi M.A.C M."/>
        </authorList>
    </citation>
    <scope>NUCLEOTIDE SEQUENCE</scope>
</reference>
<keyword evidence="1" id="KW-1133">Transmembrane helix</keyword>
<comment type="caution">
    <text evidence="2">The sequence shown here is derived from an EMBL/GenBank/DDBJ whole genome shotgun (WGS) entry which is preliminary data.</text>
</comment>
<protein>
    <submittedName>
        <fullName evidence="2">Uncharacterized protein</fullName>
    </submittedName>
</protein>
<dbReference type="Proteomes" id="UP000786811">
    <property type="component" value="Unassembled WGS sequence"/>
</dbReference>
<feature type="transmembrane region" description="Helical" evidence="1">
    <location>
        <begin position="331"/>
        <end position="348"/>
    </location>
</feature>
<gene>
    <name evidence="2" type="ORF">HICCMSTLAB_LOCUS6260</name>
</gene>
<dbReference type="OrthoDB" id="7679028at2759"/>
<evidence type="ECO:0000313" key="2">
    <source>
        <dbReference type="EMBL" id="CAG5092626.1"/>
    </source>
</evidence>
<keyword evidence="3" id="KW-1185">Reference proteome</keyword>
<keyword evidence="1" id="KW-0812">Transmembrane</keyword>
<keyword evidence="1" id="KW-0472">Membrane</keyword>
<proteinExistence type="predicted"/>
<feature type="transmembrane region" description="Helical" evidence="1">
    <location>
        <begin position="354"/>
        <end position="371"/>
    </location>
</feature>